<dbReference type="PRINTS" id="PR00344">
    <property type="entry name" value="BCTRLSENSOR"/>
</dbReference>
<evidence type="ECO:0000259" key="9">
    <source>
        <dbReference type="PROSITE" id="PS50110"/>
    </source>
</evidence>
<feature type="domain" description="Histidine kinase" evidence="8">
    <location>
        <begin position="149"/>
        <end position="364"/>
    </location>
</feature>
<dbReference type="GO" id="GO:0005886">
    <property type="term" value="C:plasma membrane"/>
    <property type="evidence" value="ECO:0007669"/>
    <property type="project" value="TreeGrafter"/>
</dbReference>
<dbReference type="Pfam" id="PF02518">
    <property type="entry name" value="HATPase_c"/>
    <property type="match status" value="1"/>
</dbReference>
<dbReference type="SMART" id="SM00448">
    <property type="entry name" value="REC"/>
    <property type="match status" value="1"/>
</dbReference>
<keyword evidence="6" id="KW-0902">Two-component regulatory system</keyword>
<dbReference type="SMART" id="SM00387">
    <property type="entry name" value="HATPase_c"/>
    <property type="match status" value="1"/>
</dbReference>
<dbReference type="SUPFAM" id="SSF55874">
    <property type="entry name" value="ATPase domain of HSP90 chaperone/DNA topoisomerase II/histidine kinase"/>
    <property type="match status" value="1"/>
</dbReference>
<keyword evidence="10" id="KW-0547">Nucleotide-binding</keyword>
<dbReference type="PANTHER" id="PTHR43047:SF72">
    <property type="entry name" value="OSMOSENSING HISTIDINE PROTEIN KINASE SLN1"/>
    <property type="match status" value="1"/>
</dbReference>
<dbReference type="FunFam" id="3.30.565.10:FF:000006">
    <property type="entry name" value="Sensor histidine kinase WalK"/>
    <property type="match status" value="1"/>
</dbReference>
<dbReference type="GO" id="GO:0000155">
    <property type="term" value="F:phosphorelay sensor kinase activity"/>
    <property type="evidence" value="ECO:0007669"/>
    <property type="project" value="InterPro"/>
</dbReference>
<organism evidence="10">
    <name type="scientific">Planktothricoides raciborskii GIHE-MW2</name>
    <dbReference type="NCBI Taxonomy" id="2792601"/>
    <lineage>
        <taxon>Bacteria</taxon>
        <taxon>Bacillati</taxon>
        <taxon>Cyanobacteriota</taxon>
        <taxon>Cyanophyceae</taxon>
        <taxon>Oscillatoriophycideae</taxon>
        <taxon>Oscillatoriales</taxon>
        <taxon>Oscillatoriaceae</taxon>
        <taxon>Planktothricoides</taxon>
    </lineage>
</organism>
<dbReference type="RefSeq" id="WP_190880882.1">
    <property type="nucleotide sequence ID" value="NZ_CP159837.1"/>
</dbReference>
<evidence type="ECO:0000256" key="2">
    <source>
        <dbReference type="ARBA" id="ARBA00012438"/>
    </source>
</evidence>
<dbReference type="AlphaFoldDB" id="A0AAU8JPH4"/>
<dbReference type="Pfam" id="PF00072">
    <property type="entry name" value="Response_reg"/>
    <property type="match status" value="1"/>
</dbReference>
<evidence type="ECO:0000256" key="5">
    <source>
        <dbReference type="ARBA" id="ARBA00022777"/>
    </source>
</evidence>
<dbReference type="PROSITE" id="PS50110">
    <property type="entry name" value="RESPONSE_REGULATORY"/>
    <property type="match status" value="1"/>
</dbReference>
<dbReference type="Pfam" id="PF00512">
    <property type="entry name" value="HisKA"/>
    <property type="match status" value="1"/>
</dbReference>
<accession>A0AAU8JPH4</accession>
<dbReference type="InterPro" id="IPR003594">
    <property type="entry name" value="HATPase_dom"/>
</dbReference>
<dbReference type="GO" id="GO:0005524">
    <property type="term" value="F:ATP binding"/>
    <property type="evidence" value="ECO:0007669"/>
    <property type="project" value="UniProtKB-KW"/>
</dbReference>
<evidence type="ECO:0000256" key="4">
    <source>
        <dbReference type="ARBA" id="ARBA00022679"/>
    </source>
</evidence>
<dbReference type="InterPro" id="IPR036890">
    <property type="entry name" value="HATPase_C_sf"/>
</dbReference>
<dbReference type="InterPro" id="IPR036097">
    <property type="entry name" value="HisK_dim/P_sf"/>
</dbReference>
<reference evidence="10" key="1">
    <citation type="submission" date="2024-07" db="EMBL/GenBank/DDBJ databases">
        <authorList>
            <person name="Kim Y.J."/>
            <person name="Jeong J.Y."/>
        </authorList>
    </citation>
    <scope>NUCLEOTIDE SEQUENCE</scope>
    <source>
        <strain evidence="10">GIHE-MW2</strain>
    </source>
</reference>
<keyword evidence="4" id="KW-0808">Transferase</keyword>
<gene>
    <name evidence="10" type="ORF">ABWT76_002941</name>
</gene>
<dbReference type="CDD" id="cd00082">
    <property type="entry name" value="HisKA"/>
    <property type="match status" value="1"/>
</dbReference>
<dbReference type="InterPro" id="IPR004358">
    <property type="entry name" value="Sig_transdc_His_kin-like_C"/>
</dbReference>
<proteinExistence type="predicted"/>
<dbReference type="Gene3D" id="3.40.50.2300">
    <property type="match status" value="1"/>
</dbReference>
<dbReference type="InterPro" id="IPR001789">
    <property type="entry name" value="Sig_transdc_resp-reg_receiver"/>
</dbReference>
<dbReference type="CDD" id="cd00075">
    <property type="entry name" value="HATPase"/>
    <property type="match status" value="1"/>
</dbReference>
<dbReference type="CDD" id="cd17534">
    <property type="entry name" value="REC_DC-like"/>
    <property type="match status" value="1"/>
</dbReference>
<dbReference type="Gene3D" id="1.10.287.130">
    <property type="match status" value="1"/>
</dbReference>
<sequence>MSLTKILIVEDEMIIAEDMADALTQLGYEVTAIVPSGHDAIEKAATTNPDIVLMDINLQGEIDGVDAASQIRSSQQIPVVFLTAYADQNTIERAKATEPYGYLLKPFQDRELKTTIEIAIQRHKAETSIREMLAQESHINQLKSQFLSMISHDFRMPLTTIQSTVELLEYKGNSCSEQQKKQYFNHIYSSIEIITEMLDDILSLSKLELGKIYLEPSRLDLNNFCLDIIEYLAVSHRIKHELKFIPNGLNRPVFLDEKLLRQCLLNLLANACKYSPPNTTIEFHVNCQDDRVIFSIKDQGVGIPADEQKNLFQSFHRASNVQHIPGTGLGLMIVKKCVELHRGEINLESTLGVGTTFNITLPIS</sequence>
<keyword evidence="3 7" id="KW-0597">Phosphoprotein</keyword>
<dbReference type="EMBL" id="CP159837">
    <property type="protein sequence ID" value="XCM39970.1"/>
    <property type="molecule type" value="Genomic_DNA"/>
</dbReference>
<evidence type="ECO:0000259" key="8">
    <source>
        <dbReference type="PROSITE" id="PS50109"/>
    </source>
</evidence>
<dbReference type="SUPFAM" id="SSF47384">
    <property type="entry name" value="Homodimeric domain of signal transducing histidine kinase"/>
    <property type="match status" value="1"/>
</dbReference>
<dbReference type="Gene3D" id="3.30.565.10">
    <property type="entry name" value="Histidine kinase-like ATPase, C-terminal domain"/>
    <property type="match status" value="1"/>
</dbReference>
<dbReference type="SUPFAM" id="SSF52172">
    <property type="entry name" value="CheY-like"/>
    <property type="match status" value="1"/>
</dbReference>
<dbReference type="InterPro" id="IPR011006">
    <property type="entry name" value="CheY-like_superfamily"/>
</dbReference>
<dbReference type="InterPro" id="IPR003661">
    <property type="entry name" value="HisK_dim/P_dom"/>
</dbReference>
<evidence type="ECO:0000256" key="3">
    <source>
        <dbReference type="ARBA" id="ARBA00022553"/>
    </source>
</evidence>
<protein>
    <recommendedName>
        <fullName evidence="2">histidine kinase</fullName>
        <ecNumber evidence="2">2.7.13.3</ecNumber>
    </recommendedName>
</protein>
<comment type="catalytic activity">
    <reaction evidence="1">
        <text>ATP + protein L-histidine = ADP + protein N-phospho-L-histidine.</text>
        <dbReference type="EC" id="2.7.13.3"/>
    </reaction>
</comment>
<evidence type="ECO:0000256" key="1">
    <source>
        <dbReference type="ARBA" id="ARBA00000085"/>
    </source>
</evidence>
<dbReference type="GO" id="GO:0009927">
    <property type="term" value="F:histidine phosphotransfer kinase activity"/>
    <property type="evidence" value="ECO:0007669"/>
    <property type="project" value="TreeGrafter"/>
</dbReference>
<dbReference type="EC" id="2.7.13.3" evidence="2"/>
<evidence type="ECO:0000313" key="10">
    <source>
        <dbReference type="EMBL" id="XCM39970.1"/>
    </source>
</evidence>
<feature type="domain" description="Response regulatory" evidence="9">
    <location>
        <begin position="5"/>
        <end position="120"/>
    </location>
</feature>
<dbReference type="PANTHER" id="PTHR43047">
    <property type="entry name" value="TWO-COMPONENT HISTIDINE PROTEIN KINASE"/>
    <property type="match status" value="1"/>
</dbReference>
<dbReference type="InterPro" id="IPR005467">
    <property type="entry name" value="His_kinase_dom"/>
</dbReference>
<evidence type="ECO:0000256" key="6">
    <source>
        <dbReference type="ARBA" id="ARBA00023012"/>
    </source>
</evidence>
<dbReference type="SMART" id="SM00388">
    <property type="entry name" value="HisKA"/>
    <property type="match status" value="1"/>
</dbReference>
<evidence type="ECO:0000256" key="7">
    <source>
        <dbReference type="PROSITE-ProRule" id="PRU00169"/>
    </source>
</evidence>
<keyword evidence="5" id="KW-0418">Kinase</keyword>
<keyword evidence="10" id="KW-0067">ATP-binding</keyword>
<name>A0AAU8JPH4_9CYAN</name>
<feature type="modified residue" description="4-aspartylphosphate" evidence="7">
    <location>
        <position position="55"/>
    </location>
</feature>
<dbReference type="PROSITE" id="PS50109">
    <property type="entry name" value="HIS_KIN"/>
    <property type="match status" value="1"/>
</dbReference>